<dbReference type="InterPro" id="IPR041228">
    <property type="entry name" value="Dynein_C"/>
</dbReference>
<dbReference type="PANTHER" id="PTHR22878:SF70">
    <property type="entry name" value="DYNEIN HEAVY CHAIN 2, AXONEMAL"/>
    <property type="match status" value="1"/>
</dbReference>
<dbReference type="FunFam" id="1.10.8.720:FF:000001">
    <property type="entry name" value="dynein heavy chain 7, axonemal"/>
    <property type="match status" value="1"/>
</dbReference>
<dbReference type="InterPro" id="IPR024317">
    <property type="entry name" value="Dynein_heavy_chain_D4_dom"/>
</dbReference>
<dbReference type="FunFam" id="3.40.50.300:FF:002141">
    <property type="entry name" value="Dynein heavy chain"/>
    <property type="match status" value="1"/>
</dbReference>
<keyword evidence="11" id="KW-0966">Cell projection</keyword>
<dbReference type="Gene3D" id="6.10.140.1060">
    <property type="match status" value="1"/>
</dbReference>
<dbReference type="Pfam" id="PF12781">
    <property type="entry name" value="AAA_9"/>
    <property type="match status" value="1"/>
</dbReference>
<protein>
    <recommendedName>
        <fullName evidence="13">AAA+ ATPase domain-containing protein</fullName>
    </recommendedName>
</protein>
<dbReference type="FunFam" id="1.20.920.30:FF:000002">
    <property type="entry name" value="Dynein axonemal heavy chain 3"/>
    <property type="match status" value="1"/>
</dbReference>
<evidence type="ECO:0000256" key="8">
    <source>
        <dbReference type="ARBA" id="ARBA00023069"/>
    </source>
</evidence>
<dbReference type="Gene3D" id="1.20.920.20">
    <property type="match status" value="1"/>
</dbReference>
<comment type="subcellular location">
    <subcellularLocation>
        <location evidence="1">Cytoplasm</location>
        <location evidence="1">Cytoskeleton</location>
        <location evidence="1">Cilium axoneme</location>
    </subcellularLocation>
</comment>
<dbReference type="InterPro" id="IPR041466">
    <property type="entry name" value="Dynein_AAA5_ext"/>
</dbReference>
<keyword evidence="3" id="KW-0493">Microtubule</keyword>
<name>A0A7S1JSM0_9ALVE</name>
<evidence type="ECO:0000256" key="11">
    <source>
        <dbReference type="ARBA" id="ARBA00023273"/>
    </source>
</evidence>
<dbReference type="InterPro" id="IPR003593">
    <property type="entry name" value="AAA+_ATPase"/>
</dbReference>
<dbReference type="Gene3D" id="1.20.1270.280">
    <property type="match status" value="1"/>
</dbReference>
<dbReference type="FunFam" id="1.20.920.20:FF:000006">
    <property type="entry name" value="Dynein, axonemal, heavy chain 6"/>
    <property type="match status" value="1"/>
</dbReference>
<keyword evidence="10" id="KW-0206">Cytoskeleton</keyword>
<evidence type="ECO:0000256" key="3">
    <source>
        <dbReference type="ARBA" id="ARBA00022701"/>
    </source>
</evidence>
<dbReference type="Pfam" id="PF03028">
    <property type="entry name" value="Dynein_heavy"/>
    <property type="match status" value="1"/>
</dbReference>
<feature type="coiled-coil region" evidence="12">
    <location>
        <begin position="1511"/>
        <end position="1538"/>
    </location>
</feature>
<dbReference type="InterPro" id="IPR024743">
    <property type="entry name" value="Dynein_HC_stalk"/>
</dbReference>
<dbReference type="GO" id="GO:0007018">
    <property type="term" value="P:microtubule-based movement"/>
    <property type="evidence" value="ECO:0007669"/>
    <property type="project" value="InterPro"/>
</dbReference>
<dbReference type="Gene3D" id="1.10.8.1220">
    <property type="match status" value="1"/>
</dbReference>
<dbReference type="InterPro" id="IPR004273">
    <property type="entry name" value="Dynein_heavy_D6_P-loop"/>
</dbReference>
<dbReference type="Gene3D" id="1.10.8.720">
    <property type="entry name" value="Region D6 of dynein motor"/>
    <property type="match status" value="1"/>
</dbReference>
<feature type="coiled-coil region" evidence="12">
    <location>
        <begin position="1167"/>
        <end position="1215"/>
    </location>
</feature>
<dbReference type="Pfam" id="PF17852">
    <property type="entry name" value="Dynein_AAA_lid"/>
    <property type="match status" value="1"/>
</dbReference>
<evidence type="ECO:0000256" key="9">
    <source>
        <dbReference type="ARBA" id="ARBA00023175"/>
    </source>
</evidence>
<dbReference type="GO" id="GO:0005930">
    <property type="term" value="C:axoneme"/>
    <property type="evidence" value="ECO:0007669"/>
    <property type="project" value="UniProtKB-SubCell"/>
</dbReference>
<dbReference type="InterPro" id="IPR041589">
    <property type="entry name" value="DNAH3_AAA_lid_1"/>
</dbReference>
<dbReference type="FunFam" id="3.40.50.300:FF:000223">
    <property type="entry name" value="Dynein heavy chain 3, axonemal"/>
    <property type="match status" value="1"/>
</dbReference>
<dbReference type="InterPro" id="IPR042219">
    <property type="entry name" value="AAA_lid_11_sf"/>
</dbReference>
<evidence type="ECO:0000256" key="6">
    <source>
        <dbReference type="ARBA" id="ARBA00023017"/>
    </source>
</evidence>
<evidence type="ECO:0000256" key="10">
    <source>
        <dbReference type="ARBA" id="ARBA00023212"/>
    </source>
</evidence>
<dbReference type="GO" id="GO:0045505">
    <property type="term" value="F:dynein intermediate chain binding"/>
    <property type="evidence" value="ECO:0007669"/>
    <property type="project" value="InterPro"/>
</dbReference>
<evidence type="ECO:0000256" key="12">
    <source>
        <dbReference type="SAM" id="Coils"/>
    </source>
</evidence>
<dbReference type="Pfam" id="PF17857">
    <property type="entry name" value="AAA_lid_1"/>
    <property type="match status" value="1"/>
</dbReference>
<keyword evidence="5" id="KW-0067">ATP-binding</keyword>
<keyword evidence="2" id="KW-0963">Cytoplasm</keyword>
<dbReference type="Gene3D" id="3.10.490.20">
    <property type="match status" value="1"/>
</dbReference>
<dbReference type="FunFam" id="3.10.490.20:FF:000001">
    <property type="entry name" value="dynein heavy chain 7, axonemal"/>
    <property type="match status" value="1"/>
</dbReference>
<dbReference type="FunFam" id="1.20.1270.280:FF:000001">
    <property type="entry name" value="dynein heavy chain 7, axonemal"/>
    <property type="match status" value="1"/>
</dbReference>
<dbReference type="PANTHER" id="PTHR22878">
    <property type="entry name" value="DYNEIN HEAVY CHAIN 6, AXONEMAL-LIKE-RELATED"/>
    <property type="match status" value="1"/>
</dbReference>
<dbReference type="GO" id="GO:0005524">
    <property type="term" value="F:ATP binding"/>
    <property type="evidence" value="ECO:0007669"/>
    <property type="project" value="UniProtKB-KW"/>
</dbReference>
<keyword evidence="6" id="KW-0243">Dynein</keyword>
<dbReference type="InterPro" id="IPR035706">
    <property type="entry name" value="AAA_9"/>
</dbReference>
<reference evidence="14" key="1">
    <citation type="submission" date="2021-01" db="EMBL/GenBank/DDBJ databases">
        <authorList>
            <person name="Corre E."/>
            <person name="Pelletier E."/>
            <person name="Niang G."/>
            <person name="Scheremetjew M."/>
            <person name="Finn R."/>
            <person name="Kale V."/>
            <person name="Holt S."/>
            <person name="Cochrane G."/>
            <person name="Meng A."/>
            <person name="Brown T."/>
            <person name="Cohen L."/>
        </authorList>
    </citation>
    <scope>NUCLEOTIDE SEQUENCE</scope>
    <source>
        <strain evidence="14">CCMP3346</strain>
    </source>
</reference>
<dbReference type="Gene3D" id="3.40.50.300">
    <property type="entry name" value="P-loop containing nucleotide triphosphate hydrolases"/>
    <property type="match status" value="4"/>
</dbReference>
<dbReference type="GO" id="GO:0030286">
    <property type="term" value="C:dynein complex"/>
    <property type="evidence" value="ECO:0007669"/>
    <property type="project" value="UniProtKB-KW"/>
</dbReference>
<dbReference type="Pfam" id="PF12777">
    <property type="entry name" value="MT"/>
    <property type="match status" value="1"/>
</dbReference>
<dbReference type="Gene3D" id="1.20.920.30">
    <property type="match status" value="1"/>
</dbReference>
<gene>
    <name evidence="14" type="ORF">VBRA1451_LOCUS8211</name>
</gene>
<evidence type="ECO:0000256" key="2">
    <source>
        <dbReference type="ARBA" id="ARBA00022490"/>
    </source>
</evidence>
<dbReference type="InterPro" id="IPR041658">
    <property type="entry name" value="AAA_lid_11"/>
</dbReference>
<evidence type="ECO:0000256" key="1">
    <source>
        <dbReference type="ARBA" id="ARBA00004430"/>
    </source>
</evidence>
<keyword evidence="7 12" id="KW-0175">Coiled coil</keyword>
<keyword evidence="9" id="KW-0505">Motor protein</keyword>
<dbReference type="Pfam" id="PF12780">
    <property type="entry name" value="AAA_8"/>
    <property type="match status" value="1"/>
</dbReference>
<dbReference type="EMBL" id="HBGB01014271">
    <property type="protein sequence ID" value="CAD9053149.1"/>
    <property type="molecule type" value="Transcribed_RNA"/>
</dbReference>
<dbReference type="Gene3D" id="1.10.472.130">
    <property type="match status" value="1"/>
</dbReference>
<dbReference type="InterPro" id="IPR026983">
    <property type="entry name" value="DHC"/>
</dbReference>
<dbReference type="InterPro" id="IPR043160">
    <property type="entry name" value="Dynein_C_barrel"/>
</dbReference>
<dbReference type="GO" id="GO:0008569">
    <property type="term" value="F:minus-end-directed microtubule motor activity"/>
    <property type="evidence" value="ECO:0007669"/>
    <property type="project" value="InterPro"/>
</dbReference>
<evidence type="ECO:0000256" key="5">
    <source>
        <dbReference type="ARBA" id="ARBA00022840"/>
    </source>
</evidence>
<dbReference type="InterPro" id="IPR027417">
    <property type="entry name" value="P-loop_NTPase"/>
</dbReference>
<keyword evidence="4" id="KW-0547">Nucleotide-binding</keyword>
<dbReference type="FunFam" id="1.10.8.1220:FF:000001">
    <property type="entry name" value="Dynein axonemal heavy chain 5"/>
    <property type="match status" value="1"/>
</dbReference>
<dbReference type="Pfam" id="PF18199">
    <property type="entry name" value="Dynein_C"/>
    <property type="match status" value="1"/>
</dbReference>
<dbReference type="Pfam" id="PF18198">
    <property type="entry name" value="AAA_lid_11"/>
    <property type="match status" value="1"/>
</dbReference>
<accession>A0A7S1JSM0</accession>
<evidence type="ECO:0000313" key="14">
    <source>
        <dbReference type="EMBL" id="CAD9053149.1"/>
    </source>
</evidence>
<evidence type="ECO:0000256" key="4">
    <source>
        <dbReference type="ARBA" id="ARBA00022741"/>
    </source>
</evidence>
<dbReference type="GO" id="GO:0005874">
    <property type="term" value="C:microtubule"/>
    <property type="evidence" value="ECO:0007669"/>
    <property type="project" value="UniProtKB-KW"/>
</dbReference>
<evidence type="ECO:0000259" key="13">
    <source>
        <dbReference type="SMART" id="SM00382"/>
    </source>
</evidence>
<sequence>MGQLYGCFDEVSYEWSDGILAVLYRNFARDQSEDRKWLVFDGPVDAVWIENMNTVLDDNKKLCLMSGEIIAMAPNMNMIFEPMDLAVASPATVSRCGMVYFEPHAMGYKHLIDSWMKAHCPETLTDGEKSQILSVSKWLLEPLLEYHRSSLAEVSPSQDQNLVASYLKLLTSLLKPLCDVDYKAGLGDKQLSSFLDASCVFAIIWSIGAATNTATRKSFDIALKKLLAGSFEGIKQLKKITPALPERGSCFDFVYRAETNTWAQWMDTVESAQSFPPGTQPAEIIVQTVDMVRYSYLANMNIEAGVFTLFCGPTGTGKTAYALKVLDSLQREKNTYIPLGFSAQTSENQTQDLIDAKLEKRRRDTFGPPLNKRCILFVDDLNMPAKEKWGAQPPIEILRQYCDHGGWYDRKDLTHPFRHIIDCMLFAAMGPPGGGRTFISPRLLRHFHLLGFIEVEDENLIKIFTAILDWKFTTDSYPPDVAGISKKIVAATMDVYKLACTELLPTPVKSHYTFNLRDFSKVILGVLLMGKEQQEGVEKVVRLWIHEVLRVFGDRLVDETDQTWLLKNIRDISKKCFGQSFDTVMAHLDSNKDGKVDTLDEIRKLFFGDYMNPPSSPKRPYDEVKDFDELQTKVEGYLEQLNIVQSSKRMNLVLFSFAIEHLSRISRILKIPGGNALLVGVGGSGRQSLTRLACFMCDAEVFQIEISKNYGKNEWREDLKEVLRRAGGKGETTVFLFSDTQIKQESFVEDINNLLNTGEVPNLYAPDEKSQICEMVRAAARQEGKAPEGTPQQLYNFFVDRCKRLLHVVLCFSPIGDAFRTRVRQFPSLVNCCTINWFSKWPDDALSSVAERFLSSVDMEEDVRKGCVSMCQVLHSGARGMADRFLAELKRYYYVTPTSYLELITTFKTLLAEQREQVSAMKSRYEVGLDKLKTTENSVEGMQRELTDLQPILETKGQETAEMMKVVAAETDKTAEIKEVVAGEEAIASEAAEKANSIKTECEQELAVAMPALESAIKALNTLTSGDIAEIKAMKSPPGPVKIVLEAVCVLKGVKPQRIKDPAGGSAMINDFWGPSQKMVADTGFLKSLMDYDKDNIPADVIKKIAKYVQEEDFEPEKVKKVSKAAYGLCCWVRAMETYDRVAKVVAPKKEALKIAEAEYSKVMEGLNIKRAQLKEVEDKLAGLNAELKNKEDEKNTLEAQVEDCKAKLIRAEQLIESLGGEKARWTEKAESLTIAYTNLTGDIMIASGIIAYLGAFTPGFRNDGIAEWVKTCKDLDIPGTATFSLTNCLGEPVKIRAWTMRGLPNDNFSIENGIIMDKSRRWPLCIDPQGQANKWIKKMEQPNKLVVAKLSDSDYLRRLEGSIQFGTPVLIENIAEELDPALEPVLLKQTFKKAGTLMIKLGDATIEYSENFRFYLTTKLRNPHYLPEVAVKVTLLNFMITQAGLQDQLLGIVVAKEKPDLEEEKARLIVEGAENKKQLKEIEDKILHVLSASQGNILDDETAIQVLSAAKQLSNEIAEKQKIAEETEERIDEARLGYVPVAFRASTLFFCIADLAAIDPMYQYSLPFFVNLFIACIAKAPQSEDHETRLRHLNEFFTLTLYRNICRSLFEKHKLLFSFLLCARILQSEEKMGPVEYRFLLTGGVGLEDVPTKPADWLPDRAWTELNRLEAMSGFSGVASNFSLEEGNWRRLYDSHAPYGEAFPDSCALLDGFQKLLVVRCIRPDKLIPAIMEFVGDNMSEEFVTPPPFDLPGSYADSSNTSPLIFILSPGSDPFAAVAKFAESREKEVAQVSLGQGQGPRARALIDQATQSGGWVVLQNCHLAVSWMPTLERICEQMNPDKIHREFRLWLTSYPSDKFPVAILQNGVKMTNEPPKGLRANLTGSYLTDPISDPDFFNACTKDPEFKRLLFSLCFFHAVIQERRNFGPLGWNISYEFNESDMRISVRQLQMFLDEYPDETPFKALRYLTGECNYGGRVTDDKDRRLLMTLMNDYYSPTIFEEEFNFGSAEYHPIQATDHEAYLEYIKTLPPITEPEIFGFHANANITKEQNETYALVDALLMTESGGSAAAGKSPEEIVSDVAADILNRVPKSWDVAAVQRRYPVLYEESMNTVLCQELTRYNKLIDVIRSSLKDMQKAIKGLAVLSPQLEAAFKSIVDGKIPDMWAAKSYPSLKPLGSYVNDLVERLKFFQSWVDSGAPPVFWLSGFYFTQSFLTGVTQNFARKHKIAVDLVDFDFAIPNETPTEAAESGAYVAGLFIEGAKWDYDKGTLGESDPKVLFVPCPTVWLKPAEAAKIEPVPHYNCPLYKTSARRGVLSTTGHSTNFVMWIKLPSDKEQGHWVKRGVALLTQLDS</sequence>
<dbReference type="Pfam" id="PF12775">
    <property type="entry name" value="AAA_7"/>
    <property type="match status" value="1"/>
</dbReference>
<proteinExistence type="predicted"/>
<keyword evidence="8" id="KW-0969">Cilium</keyword>
<organism evidence="14">
    <name type="scientific">Vitrella brassicaformis</name>
    <dbReference type="NCBI Taxonomy" id="1169539"/>
    <lineage>
        <taxon>Eukaryota</taxon>
        <taxon>Sar</taxon>
        <taxon>Alveolata</taxon>
        <taxon>Colpodellida</taxon>
        <taxon>Vitrellaceae</taxon>
        <taxon>Vitrella</taxon>
    </lineage>
</organism>
<dbReference type="SMART" id="SM00382">
    <property type="entry name" value="AAA"/>
    <property type="match status" value="1"/>
</dbReference>
<dbReference type="GO" id="GO:0051959">
    <property type="term" value="F:dynein light intermediate chain binding"/>
    <property type="evidence" value="ECO:0007669"/>
    <property type="project" value="InterPro"/>
</dbReference>
<dbReference type="SUPFAM" id="SSF52540">
    <property type="entry name" value="P-loop containing nucleoside triphosphate hydrolases"/>
    <property type="match status" value="2"/>
</dbReference>
<feature type="domain" description="AAA+ ATPase" evidence="13">
    <location>
        <begin position="304"/>
        <end position="459"/>
    </location>
</feature>
<dbReference type="FunFam" id="3.40.50.300:FF:000362">
    <property type="entry name" value="Dynein, axonemal, heavy chain 6"/>
    <property type="match status" value="1"/>
</dbReference>
<evidence type="ECO:0000256" key="7">
    <source>
        <dbReference type="ARBA" id="ARBA00023054"/>
    </source>
</evidence>